<feature type="compositionally biased region" description="Basic and acidic residues" evidence="1">
    <location>
        <begin position="40"/>
        <end position="54"/>
    </location>
</feature>
<feature type="compositionally biased region" description="Basic and acidic residues" evidence="1">
    <location>
        <begin position="215"/>
        <end position="229"/>
    </location>
</feature>
<feature type="compositionally biased region" description="Polar residues" evidence="1">
    <location>
        <begin position="64"/>
        <end position="82"/>
    </location>
</feature>
<feature type="compositionally biased region" description="Polar residues" evidence="1">
    <location>
        <begin position="23"/>
        <end position="39"/>
    </location>
</feature>
<keyword evidence="3" id="KW-1185">Reference proteome</keyword>
<feature type="region of interest" description="Disordered" evidence="1">
    <location>
        <begin position="349"/>
        <end position="464"/>
    </location>
</feature>
<accession>A0AAV2IMT3</accession>
<reference evidence="2 3" key="1">
    <citation type="submission" date="2024-04" db="EMBL/GenBank/DDBJ databases">
        <authorList>
            <consortium name="Genoscope - CEA"/>
            <person name="William W."/>
        </authorList>
    </citation>
    <scope>NUCLEOTIDE SEQUENCE [LARGE SCALE GENOMIC DNA]</scope>
</reference>
<evidence type="ECO:0000313" key="2">
    <source>
        <dbReference type="EMBL" id="CAL1547601.1"/>
    </source>
</evidence>
<comment type="caution">
    <text evidence="2">The sequence shown here is derived from an EMBL/GenBank/DDBJ whole genome shotgun (WGS) entry which is preliminary data.</text>
</comment>
<feature type="region of interest" description="Disordered" evidence="1">
    <location>
        <begin position="1"/>
        <end position="175"/>
    </location>
</feature>
<dbReference type="EMBL" id="CAXITT010001020">
    <property type="protein sequence ID" value="CAL1547601.1"/>
    <property type="molecule type" value="Genomic_DNA"/>
</dbReference>
<feature type="compositionally biased region" description="Low complexity" evidence="1">
    <location>
        <begin position="411"/>
        <end position="425"/>
    </location>
</feature>
<dbReference type="Proteomes" id="UP001497497">
    <property type="component" value="Unassembled WGS sequence"/>
</dbReference>
<proteinExistence type="predicted"/>
<feature type="compositionally biased region" description="Polar residues" evidence="1">
    <location>
        <begin position="392"/>
        <end position="410"/>
    </location>
</feature>
<feature type="region of interest" description="Disordered" evidence="1">
    <location>
        <begin position="206"/>
        <end position="230"/>
    </location>
</feature>
<evidence type="ECO:0000256" key="1">
    <source>
        <dbReference type="SAM" id="MobiDB-lite"/>
    </source>
</evidence>
<protein>
    <submittedName>
        <fullName evidence="2">Uncharacterized protein</fullName>
    </submittedName>
</protein>
<gene>
    <name evidence="2" type="ORF">GSLYS_00020918001</name>
</gene>
<feature type="compositionally biased region" description="Low complexity" evidence="1">
    <location>
        <begin position="143"/>
        <end position="154"/>
    </location>
</feature>
<name>A0AAV2IMT3_LYMST</name>
<feature type="compositionally biased region" description="Low complexity" evidence="1">
    <location>
        <begin position="93"/>
        <end position="102"/>
    </location>
</feature>
<organism evidence="2 3">
    <name type="scientific">Lymnaea stagnalis</name>
    <name type="common">Great pond snail</name>
    <name type="synonym">Helix stagnalis</name>
    <dbReference type="NCBI Taxonomy" id="6523"/>
    <lineage>
        <taxon>Eukaryota</taxon>
        <taxon>Metazoa</taxon>
        <taxon>Spiralia</taxon>
        <taxon>Lophotrochozoa</taxon>
        <taxon>Mollusca</taxon>
        <taxon>Gastropoda</taxon>
        <taxon>Heterobranchia</taxon>
        <taxon>Euthyneura</taxon>
        <taxon>Panpulmonata</taxon>
        <taxon>Hygrophila</taxon>
        <taxon>Lymnaeoidea</taxon>
        <taxon>Lymnaeidae</taxon>
        <taxon>Lymnaea</taxon>
    </lineage>
</organism>
<sequence>MMASSMPRHQRSSPANAKPLNSKLVNKSRPANENLTGNSFKRDTVSEMSPEAKKAMILTKQETKQNYTLPKTVPTSSLTKANSFARLKQTADSNNNNSSSSNTKVGKEPPTGTVADRAKGKTLPPKKLDSNRIRKVTAHSLGTTAAVTARSRSTLSQTFSASDHDGSFDGNNNNNDKTLGTVALTTSTLCPKDSLVSVVIVDGEDNVASDQNDSETSRVEISEDGRGSAKDGVSFVTPKDGVAFVTPKSFVLALNRALEENCISRLRGDITDTVGISETGKVRALDGGRLANAQEVVVNLRHEDDKEIVFEDDDEESLDTAKTVSKIRVSIWMEYNEGFPQDNESYGELSYPALYDPEDDITATGDDTRRQSLKVPKTSAPTSRRGEGKGNVNKNLLSPRSSSRSTGNDKNNNNSSRYGSSQSLSGTNSLRGNVSSRVGSGVTDQSKISGESVHRKRESASSRK</sequence>
<feature type="compositionally biased region" description="Polar residues" evidence="1">
    <location>
        <begin position="426"/>
        <end position="449"/>
    </location>
</feature>
<evidence type="ECO:0000313" key="3">
    <source>
        <dbReference type="Proteomes" id="UP001497497"/>
    </source>
</evidence>
<dbReference type="AlphaFoldDB" id="A0AAV2IMT3"/>